<dbReference type="AlphaFoldDB" id="A0A1B6KZ69"/>
<evidence type="ECO:0000313" key="2">
    <source>
        <dbReference type="EMBL" id="JAT16534.1"/>
    </source>
</evidence>
<reference evidence="2" key="1">
    <citation type="submission" date="2015-11" db="EMBL/GenBank/DDBJ databases">
        <title>De novo transcriptome assembly of four potential Pierce s Disease insect vectors from Arizona vineyards.</title>
        <authorList>
            <person name="Tassone E.E."/>
        </authorList>
    </citation>
    <scope>NUCLEOTIDE SEQUENCE</scope>
</reference>
<gene>
    <name evidence="2" type="ORF">g.18370</name>
</gene>
<feature type="coiled-coil region" evidence="1">
    <location>
        <begin position="291"/>
        <end position="342"/>
    </location>
</feature>
<accession>A0A1B6KZ69</accession>
<protein>
    <submittedName>
        <fullName evidence="2">Uncharacterized protein</fullName>
    </submittedName>
</protein>
<feature type="coiled-coil region" evidence="1">
    <location>
        <begin position="632"/>
        <end position="694"/>
    </location>
</feature>
<keyword evidence="1" id="KW-0175">Coiled coil</keyword>
<feature type="coiled-coil region" evidence="1">
    <location>
        <begin position="399"/>
        <end position="507"/>
    </location>
</feature>
<proteinExistence type="predicted"/>
<name>A0A1B6KZ69_9HEMI</name>
<sequence>MSQRRRVFSQQAELSQLDSLSYAHSDTNNGKLQESQEMFDHSQEYQHEVTENQLSSRADAICEENRQISNFVQSSLKQLEKRRINLINKKKTIEDEEKDILEVHERQHRESLAAQMELEEWSEKYQNELSHRPKLLEKQKHTQHLVDVFEKYYGDGVACIEDIQKAQQNLHSVMESKYKELETMKLKRHQLKLLFKNEIEQKIAKAQEYKKAIAKEREEHITEIQKLAHQNVEKSNKINLSEDELNHGLNKTEELRNELNAISLQNKTLSEGITELHRSLDECRACGGSRIQDLKLQINTEQNDNSHLEEKCKEKEDYSNNLSTKQKELVNLSNQIKIAVENALKENDEQLTKFKECEFKKRSLSEQADYFAEGIKKHLNAEEENNRLKKTQFTLEEDIKSCTTAYEEKEDLVKNLNDQAKDSNSILIELEDKKIKLDSELEKYQSVKNELISKEQDSYMIYQQEREEKILLCNNMEQENIKLSHKENEIRSTIEELKVLNKSLETEGIEIDILLQKYNRDSEENKEKLYITEEENEKLLKSLKENIDEKYNELEIYEESLCELKPKQDKLMLIKTKKHTLEQDLLDKNENFKRENELLGGNFNSKELELNREIENYTMVMKKILKGEEVATENLTVEIQGTEKNKLKVENELKLLNKQLITLKNEEVNKRERMVRMENRLRKINNEIKVTKQDLTDAITGKVQAPRGIPTLNKQVTPTSSLYSFKNQNEPLGKKMAYSRGLEHIPNVPNQVTTEKWVEAVPDDEYDFTEI</sequence>
<organism evidence="2">
    <name type="scientific">Graphocephala atropunctata</name>
    <dbReference type="NCBI Taxonomy" id="36148"/>
    <lineage>
        <taxon>Eukaryota</taxon>
        <taxon>Metazoa</taxon>
        <taxon>Ecdysozoa</taxon>
        <taxon>Arthropoda</taxon>
        <taxon>Hexapoda</taxon>
        <taxon>Insecta</taxon>
        <taxon>Pterygota</taxon>
        <taxon>Neoptera</taxon>
        <taxon>Paraneoptera</taxon>
        <taxon>Hemiptera</taxon>
        <taxon>Auchenorrhyncha</taxon>
        <taxon>Membracoidea</taxon>
        <taxon>Cicadellidae</taxon>
        <taxon>Cicadellinae</taxon>
        <taxon>Cicadellini</taxon>
        <taxon>Graphocephala</taxon>
    </lineage>
</organism>
<dbReference type="EMBL" id="GEBQ01023443">
    <property type="protein sequence ID" value="JAT16534.1"/>
    <property type="molecule type" value="Transcribed_RNA"/>
</dbReference>
<feature type="coiled-coil region" evidence="1">
    <location>
        <begin position="533"/>
        <end position="560"/>
    </location>
</feature>
<evidence type="ECO:0000256" key="1">
    <source>
        <dbReference type="SAM" id="Coils"/>
    </source>
</evidence>